<evidence type="ECO:0000259" key="2">
    <source>
        <dbReference type="Pfam" id="PF13460"/>
    </source>
</evidence>
<evidence type="ECO:0000313" key="3">
    <source>
        <dbReference type="EMBL" id="SIT47750.1"/>
    </source>
</evidence>
<dbReference type="Proteomes" id="UP000195569">
    <property type="component" value="Unassembled WGS sequence"/>
</dbReference>
<protein>
    <submittedName>
        <fullName evidence="3">NmrA family transcriptional regulator</fullName>
    </submittedName>
</protein>
<dbReference type="RefSeq" id="WP_087737700.1">
    <property type="nucleotide sequence ID" value="NZ_CYGY02000059.1"/>
</dbReference>
<dbReference type="AlphaFoldDB" id="A0A1N7SK47"/>
<dbReference type="InterPro" id="IPR051164">
    <property type="entry name" value="NmrA-like_oxidored"/>
</dbReference>
<feature type="domain" description="NAD(P)-binding" evidence="2">
    <location>
        <begin position="7"/>
        <end position="176"/>
    </location>
</feature>
<dbReference type="PANTHER" id="PTHR42748:SF3">
    <property type="entry name" value="BLL4366 PROTEIN"/>
    <property type="match status" value="1"/>
</dbReference>
<accession>A0A1N7SK47</accession>
<dbReference type="OrthoDB" id="9771302at2"/>
<evidence type="ECO:0000256" key="1">
    <source>
        <dbReference type="ARBA" id="ARBA00022857"/>
    </source>
</evidence>
<dbReference type="EMBL" id="CYGY02000059">
    <property type="protein sequence ID" value="SIT47750.1"/>
    <property type="molecule type" value="Genomic_DNA"/>
</dbReference>
<comment type="caution">
    <text evidence="3">The sequence shown here is derived from an EMBL/GenBank/DDBJ whole genome shotgun (WGS) entry which is preliminary data.</text>
</comment>
<keyword evidence="1" id="KW-0521">NADP</keyword>
<keyword evidence="4" id="KW-1185">Reference proteome</keyword>
<proteinExistence type="predicted"/>
<gene>
    <name evidence="3" type="ORF">BN2476_590121</name>
</gene>
<dbReference type="Gene3D" id="3.40.50.720">
    <property type="entry name" value="NAD(P)-binding Rossmann-like Domain"/>
    <property type="match status" value="1"/>
</dbReference>
<dbReference type="Pfam" id="PF13460">
    <property type="entry name" value="NAD_binding_10"/>
    <property type="match status" value="1"/>
</dbReference>
<dbReference type="PANTHER" id="PTHR42748">
    <property type="entry name" value="NITROGEN METABOLITE REPRESSION PROTEIN NMRA FAMILY MEMBER"/>
    <property type="match status" value="1"/>
</dbReference>
<evidence type="ECO:0000313" key="4">
    <source>
        <dbReference type="Proteomes" id="UP000195569"/>
    </source>
</evidence>
<dbReference type="InterPro" id="IPR036291">
    <property type="entry name" value="NAD(P)-bd_dom_sf"/>
</dbReference>
<sequence>MKIVVIGGTGLIGSKTVPILRESGHEVIAASSRSGINAITGEGLDEAMRGAQVVIDLANSPSFEDKAVLEFFETSSRNLLAAEAAAGVRNHVALSIVGIERSPDNGYFRAKVAQEKLIVTSGVPYTIIRSTQFFEFLGGIADSSTDGNVVKLSSGLFQPIASDDVAAIVADVALEPPRNGIVEIAGPERAPFDEFIARYLKAVGDPREVVRDSNARYFGGLVEEHSLVPLGEARLGRVGFDEWLRRSKAAS</sequence>
<name>A0A1N7SK47_9BURK</name>
<organism evidence="3 4">
    <name type="scientific">Paraburkholderia piptadeniae</name>
    <dbReference type="NCBI Taxonomy" id="1701573"/>
    <lineage>
        <taxon>Bacteria</taxon>
        <taxon>Pseudomonadati</taxon>
        <taxon>Pseudomonadota</taxon>
        <taxon>Betaproteobacteria</taxon>
        <taxon>Burkholderiales</taxon>
        <taxon>Burkholderiaceae</taxon>
        <taxon>Paraburkholderia</taxon>
    </lineage>
</organism>
<reference evidence="3" key="1">
    <citation type="submission" date="2016-12" db="EMBL/GenBank/DDBJ databases">
        <authorList>
            <person name="Moulin L."/>
        </authorList>
    </citation>
    <scope>NUCLEOTIDE SEQUENCE [LARGE SCALE GENOMIC DNA]</scope>
    <source>
        <strain evidence="3">STM 7183</strain>
    </source>
</reference>
<dbReference type="InterPro" id="IPR016040">
    <property type="entry name" value="NAD(P)-bd_dom"/>
</dbReference>
<dbReference type="SUPFAM" id="SSF51735">
    <property type="entry name" value="NAD(P)-binding Rossmann-fold domains"/>
    <property type="match status" value="1"/>
</dbReference>